<proteinExistence type="predicted"/>
<dbReference type="SUPFAM" id="SSF48371">
    <property type="entry name" value="ARM repeat"/>
    <property type="match status" value="1"/>
</dbReference>
<dbReference type="EMBL" id="MLAK01000239">
    <property type="protein sequence ID" value="OHT15293.1"/>
    <property type="molecule type" value="Genomic_DNA"/>
</dbReference>
<evidence type="ECO:0000256" key="1">
    <source>
        <dbReference type="SAM" id="MobiDB-lite"/>
    </source>
</evidence>
<feature type="compositionally biased region" description="Polar residues" evidence="1">
    <location>
        <begin position="306"/>
        <end position="325"/>
    </location>
</feature>
<dbReference type="RefSeq" id="XP_068368429.1">
    <property type="nucleotide sequence ID" value="XM_068497666.1"/>
</dbReference>
<dbReference type="Gene3D" id="1.25.10.10">
    <property type="entry name" value="Leucine-rich Repeat Variant"/>
    <property type="match status" value="1"/>
</dbReference>
<reference evidence="2" key="1">
    <citation type="submission" date="2016-10" db="EMBL/GenBank/DDBJ databases">
        <authorList>
            <person name="Benchimol M."/>
            <person name="Almeida L.G."/>
            <person name="Vasconcelos A.T."/>
            <person name="Perreira-Neves A."/>
            <person name="Rosa I.A."/>
            <person name="Tasca T."/>
            <person name="Bogo M.R."/>
            <person name="de Souza W."/>
        </authorList>
    </citation>
    <scope>NUCLEOTIDE SEQUENCE [LARGE SCALE GENOMIC DNA]</scope>
    <source>
        <strain evidence="2">K</strain>
    </source>
</reference>
<dbReference type="InterPro" id="IPR011989">
    <property type="entry name" value="ARM-like"/>
</dbReference>
<evidence type="ECO:0000313" key="2">
    <source>
        <dbReference type="EMBL" id="OHT15293.1"/>
    </source>
</evidence>
<name>A0A1J4L0B8_9EUKA</name>
<feature type="region of interest" description="Disordered" evidence="1">
    <location>
        <begin position="304"/>
        <end position="352"/>
    </location>
</feature>
<gene>
    <name evidence="2" type="ORF">TRFO_14194</name>
</gene>
<accession>A0A1J4L0B8</accession>
<organism evidence="2 3">
    <name type="scientific">Tritrichomonas foetus</name>
    <dbReference type="NCBI Taxonomy" id="1144522"/>
    <lineage>
        <taxon>Eukaryota</taxon>
        <taxon>Metamonada</taxon>
        <taxon>Parabasalia</taxon>
        <taxon>Tritrichomonadida</taxon>
        <taxon>Tritrichomonadidae</taxon>
        <taxon>Tritrichomonas</taxon>
    </lineage>
</organism>
<evidence type="ECO:0000313" key="3">
    <source>
        <dbReference type="Proteomes" id="UP000179807"/>
    </source>
</evidence>
<dbReference type="GeneID" id="94832370"/>
<dbReference type="AlphaFoldDB" id="A0A1J4L0B8"/>
<dbReference type="InterPro" id="IPR016024">
    <property type="entry name" value="ARM-type_fold"/>
</dbReference>
<dbReference type="VEuPathDB" id="TrichDB:TRFO_14194"/>
<sequence length="567" mass="65493">MSDSLISTLIHDVILRKRNASLNFYSNLPLLTKAAEDSENSNKFLDLINFVGNWCQISDGFATRILVDNLPFLIPEDPNDEIIKAFSNLLKIIIESLGSFIFSQIIQISPIIKERISDEKINQILFPQFLHLIETKQSDISATSLRFTSLFLASFSQENINILLNKIILFSESPSTAVRMAVVDTFPEFWLYDPSLFETVFLKFFNDNETCVKVHFVQVMTSYFGSKVDFLYPFATDKNWKIRYSYIENCAKFISTEQLVQEAFFDLAYDKVPLLRSEALKCLSESDFPFYISNHKKEISKEYQSDENNQMTKNNHINENNQMNDNEIETNESSKRDGDENDSSNDPINNKLNKNLDSTKNSCLFVSNKLVQICEDALKSNNETVRIGGCLLACKLHNFSSSSIVFDLKSQKEIDIILTGFIPFCVWPEGYKEETKIIQIIRSSLKSNEWRSVLAGIHCISLFLEKKENIYLASKLFNEILFRVENTNFTIRHASVTHCLKFVKVFGWNFFTDRIEGKIKMFLRSDKVRIQRIGVKFLQKLVKQNPPKEIKERIVEVLTPFNEESAK</sequence>
<dbReference type="Proteomes" id="UP000179807">
    <property type="component" value="Unassembled WGS sequence"/>
</dbReference>
<comment type="caution">
    <text evidence="2">The sequence shown here is derived from an EMBL/GenBank/DDBJ whole genome shotgun (WGS) entry which is preliminary data.</text>
</comment>
<keyword evidence="3" id="KW-1185">Reference proteome</keyword>
<protein>
    <submittedName>
        <fullName evidence="2">Uncharacterized protein</fullName>
    </submittedName>
</protein>